<protein>
    <submittedName>
        <fullName evidence="2">Unannotated protein</fullName>
    </submittedName>
</protein>
<dbReference type="AlphaFoldDB" id="A0A6J6LAR6"/>
<reference evidence="2" key="1">
    <citation type="submission" date="2020-05" db="EMBL/GenBank/DDBJ databases">
        <authorList>
            <person name="Chiriac C."/>
            <person name="Salcher M."/>
            <person name="Ghai R."/>
            <person name="Kavagutti S V."/>
        </authorList>
    </citation>
    <scope>NUCLEOTIDE SEQUENCE</scope>
</reference>
<dbReference type="InterPro" id="IPR042070">
    <property type="entry name" value="PucR_C-HTH_sf"/>
</dbReference>
<accession>A0A6J6LAR6</accession>
<dbReference type="EMBL" id="CAEZWL010000027">
    <property type="protein sequence ID" value="CAB4657724.1"/>
    <property type="molecule type" value="Genomic_DNA"/>
</dbReference>
<dbReference type="PANTHER" id="PTHR33744">
    <property type="entry name" value="CARBOHYDRATE DIACID REGULATOR"/>
    <property type="match status" value="1"/>
</dbReference>
<gene>
    <name evidence="2" type="ORF">UFOPK2243_00921</name>
</gene>
<name>A0A6J6LAR6_9ZZZZ</name>
<dbReference type="InterPro" id="IPR051448">
    <property type="entry name" value="CdaR-like_regulators"/>
</dbReference>
<organism evidence="2">
    <name type="scientific">freshwater metagenome</name>
    <dbReference type="NCBI Taxonomy" id="449393"/>
    <lineage>
        <taxon>unclassified sequences</taxon>
        <taxon>metagenomes</taxon>
        <taxon>ecological metagenomes</taxon>
    </lineage>
</organism>
<dbReference type="Pfam" id="PF13556">
    <property type="entry name" value="HTH_30"/>
    <property type="match status" value="1"/>
</dbReference>
<feature type="domain" description="PucR C-terminal helix-turn-helix" evidence="1">
    <location>
        <begin position="462"/>
        <end position="518"/>
    </location>
</feature>
<evidence type="ECO:0000313" key="2">
    <source>
        <dbReference type="EMBL" id="CAB4657724.1"/>
    </source>
</evidence>
<sequence>MLLSDLLKAFSERNSEEIRVLHYPETLARSVRGTVLHDPIDALPNEPDSILILSGVRVSERAAIEILQSAAMIGYSAVIIKVRGEDASSLIAQAQLRNITLLAASDEIVWQHLDAILHTILGSQGSINPSASILGDELYTLANSLASIIGGSVAIEDMDRRVLAYSSLPDQRIDGIREQGILGRHVPDMERNLAQYRSVLASNGVTRFPEASDEFARAAIAVKAGEKPLGTIWAIESVGGITQEGERLLLEGGRLAALHILGSQLNNKSEFQVREGTLRSALDASLTGKEVAYRLAIPAGTVLSLVGFAAVPHTNGTVPLITHLSNELSKYLTVFRPDAAITTTPRTVYVLLPGGEEESVRRLINGALTSIHVAFKDHIRAAISHASTQPADLPSMRREIDDILRITTLNSDLPVVAKLGDVHARVLLAHVADELIREPMLKHPGITAMLAYDLENKTNYADSVTAWLDAVGDIALAAESLFIHANTLRYRLRRVKDLFNITLDNPDDRLAVWMQLRLVMRD</sequence>
<dbReference type="PANTHER" id="PTHR33744:SF17">
    <property type="entry name" value="CONSERVED PROTEIN"/>
    <property type="match status" value="1"/>
</dbReference>
<evidence type="ECO:0000259" key="1">
    <source>
        <dbReference type="Pfam" id="PF13556"/>
    </source>
</evidence>
<dbReference type="InterPro" id="IPR025736">
    <property type="entry name" value="PucR_C-HTH_dom"/>
</dbReference>
<dbReference type="Gene3D" id="1.10.10.2840">
    <property type="entry name" value="PucR C-terminal helix-turn-helix domain"/>
    <property type="match status" value="1"/>
</dbReference>
<proteinExistence type="predicted"/>